<dbReference type="PRINTS" id="PR00455">
    <property type="entry name" value="HTHTETR"/>
</dbReference>
<dbReference type="InterPro" id="IPR001647">
    <property type="entry name" value="HTH_TetR"/>
</dbReference>
<dbReference type="AlphaFoldDB" id="A0A916ZAJ1"/>
<dbReference type="PROSITE" id="PS50977">
    <property type="entry name" value="HTH_TETR_2"/>
    <property type="match status" value="1"/>
</dbReference>
<keyword evidence="1 2" id="KW-0238">DNA-binding</keyword>
<reference evidence="4" key="1">
    <citation type="journal article" date="2014" name="Int. J. Syst. Evol. Microbiol.">
        <title>Complete genome sequence of Corynebacterium casei LMG S-19264T (=DSM 44701T), isolated from a smear-ripened cheese.</title>
        <authorList>
            <consortium name="US DOE Joint Genome Institute (JGI-PGF)"/>
            <person name="Walter F."/>
            <person name="Albersmeier A."/>
            <person name="Kalinowski J."/>
            <person name="Ruckert C."/>
        </authorList>
    </citation>
    <scope>NUCLEOTIDE SEQUENCE</scope>
    <source>
        <strain evidence="4">CGMCC 1.15958</strain>
    </source>
</reference>
<feature type="DNA-binding region" description="H-T-H motif" evidence="2">
    <location>
        <begin position="29"/>
        <end position="48"/>
    </location>
</feature>
<dbReference type="Proteomes" id="UP000609064">
    <property type="component" value="Unassembled WGS sequence"/>
</dbReference>
<name>A0A916ZAJ1_9BACT</name>
<dbReference type="Gene3D" id="1.10.357.10">
    <property type="entry name" value="Tetracycline Repressor, domain 2"/>
    <property type="match status" value="1"/>
</dbReference>
<evidence type="ECO:0000313" key="5">
    <source>
        <dbReference type="Proteomes" id="UP000609064"/>
    </source>
</evidence>
<dbReference type="RefSeq" id="WP_188771314.1">
    <property type="nucleotide sequence ID" value="NZ_BMKK01000020.1"/>
</dbReference>
<dbReference type="GO" id="GO:0003677">
    <property type="term" value="F:DNA binding"/>
    <property type="evidence" value="ECO:0007669"/>
    <property type="project" value="UniProtKB-UniRule"/>
</dbReference>
<dbReference type="InterPro" id="IPR050109">
    <property type="entry name" value="HTH-type_TetR-like_transc_reg"/>
</dbReference>
<feature type="domain" description="HTH tetR-type" evidence="3">
    <location>
        <begin position="6"/>
        <end position="66"/>
    </location>
</feature>
<gene>
    <name evidence="4" type="ORF">GCM10011514_53170</name>
</gene>
<dbReference type="PANTHER" id="PTHR30328">
    <property type="entry name" value="TRANSCRIPTIONAL REPRESSOR"/>
    <property type="match status" value="1"/>
</dbReference>
<evidence type="ECO:0000256" key="1">
    <source>
        <dbReference type="ARBA" id="ARBA00023125"/>
    </source>
</evidence>
<evidence type="ECO:0000256" key="2">
    <source>
        <dbReference type="PROSITE-ProRule" id="PRU00335"/>
    </source>
</evidence>
<reference evidence="4" key="2">
    <citation type="submission" date="2020-09" db="EMBL/GenBank/DDBJ databases">
        <authorList>
            <person name="Sun Q."/>
            <person name="Zhou Y."/>
        </authorList>
    </citation>
    <scope>NUCLEOTIDE SEQUENCE</scope>
    <source>
        <strain evidence="4">CGMCC 1.15958</strain>
    </source>
</reference>
<organism evidence="4 5">
    <name type="scientific">Emticicia aquatilis</name>
    <dbReference type="NCBI Taxonomy" id="1537369"/>
    <lineage>
        <taxon>Bacteria</taxon>
        <taxon>Pseudomonadati</taxon>
        <taxon>Bacteroidota</taxon>
        <taxon>Cytophagia</taxon>
        <taxon>Cytophagales</taxon>
        <taxon>Leadbetterellaceae</taxon>
        <taxon>Emticicia</taxon>
    </lineage>
</organism>
<accession>A0A916ZAJ1</accession>
<keyword evidence="5" id="KW-1185">Reference proteome</keyword>
<dbReference type="PANTHER" id="PTHR30328:SF54">
    <property type="entry name" value="HTH-TYPE TRANSCRIPTIONAL REPRESSOR SCO4008"/>
    <property type="match status" value="1"/>
</dbReference>
<sequence length="203" mass="23214">MPKIDHNTKEKILIAAEKVFHRSGFKGTRTTAIAEEAGISRTMLHYYYSTKEDLFQEVLNKTLGAVIPHLSRLLGQEMDLEHWICHIIDTMCGLFEEKPTFPNFVANIINESPDVVMMLATNVQDDIPSKLDALLAVEKQKGTVIENITGEDLILNIYSLCAVPYLGIPYIKAKENRNDEQMLEFLKQRREKIKVFVLHGIRK</sequence>
<evidence type="ECO:0000259" key="3">
    <source>
        <dbReference type="PROSITE" id="PS50977"/>
    </source>
</evidence>
<protein>
    <recommendedName>
        <fullName evidence="3">HTH tetR-type domain-containing protein</fullName>
    </recommendedName>
</protein>
<dbReference type="EMBL" id="BMKK01000020">
    <property type="protein sequence ID" value="GGD82467.1"/>
    <property type="molecule type" value="Genomic_DNA"/>
</dbReference>
<dbReference type="SUPFAM" id="SSF46689">
    <property type="entry name" value="Homeodomain-like"/>
    <property type="match status" value="1"/>
</dbReference>
<proteinExistence type="predicted"/>
<dbReference type="Pfam" id="PF00440">
    <property type="entry name" value="TetR_N"/>
    <property type="match status" value="1"/>
</dbReference>
<dbReference type="InterPro" id="IPR009057">
    <property type="entry name" value="Homeodomain-like_sf"/>
</dbReference>
<evidence type="ECO:0000313" key="4">
    <source>
        <dbReference type="EMBL" id="GGD82467.1"/>
    </source>
</evidence>
<comment type="caution">
    <text evidence="4">The sequence shown here is derived from an EMBL/GenBank/DDBJ whole genome shotgun (WGS) entry which is preliminary data.</text>
</comment>